<protein>
    <submittedName>
        <fullName evidence="1">Uncharacterized protein</fullName>
    </submittedName>
</protein>
<accession>A0A8S5MBL9</accession>
<proteinExistence type="predicted"/>
<evidence type="ECO:0000313" key="1">
    <source>
        <dbReference type="EMBL" id="DAD79620.1"/>
    </source>
</evidence>
<organism evidence="1">
    <name type="scientific">Podoviridae sp. ct53O25</name>
    <dbReference type="NCBI Taxonomy" id="2826539"/>
    <lineage>
        <taxon>Viruses</taxon>
        <taxon>Duplodnaviria</taxon>
        <taxon>Heunggongvirae</taxon>
        <taxon>Uroviricota</taxon>
        <taxon>Caudoviricetes</taxon>
    </lineage>
</organism>
<reference evidence="1" key="1">
    <citation type="journal article" date="2021" name="Proc. Natl. Acad. Sci. U.S.A.">
        <title>A Catalog of Tens of Thousands of Viruses from Human Metagenomes Reveals Hidden Associations with Chronic Diseases.</title>
        <authorList>
            <person name="Tisza M.J."/>
            <person name="Buck C.B."/>
        </authorList>
    </citation>
    <scope>NUCLEOTIDE SEQUENCE</scope>
    <source>
        <strain evidence="1">Ct53O25</strain>
    </source>
</reference>
<dbReference type="EMBL" id="BK014869">
    <property type="protein sequence ID" value="DAD79620.1"/>
    <property type="molecule type" value="Genomic_DNA"/>
</dbReference>
<sequence>MGALLGPDKFDLDFTAQQRAQLPTELDEPLRRMIREV</sequence>
<name>A0A8S5MBL9_9CAUD</name>